<dbReference type="SUPFAM" id="SSF53335">
    <property type="entry name" value="S-adenosyl-L-methionine-dependent methyltransferases"/>
    <property type="match status" value="1"/>
</dbReference>
<gene>
    <name evidence="1" type="ORF">RCOM_0432870</name>
</gene>
<dbReference type="InterPro" id="IPR029063">
    <property type="entry name" value="SAM-dependent_MTases_sf"/>
</dbReference>
<dbReference type="EMBL" id="EQ974126">
    <property type="protein sequence ID" value="EEF33153.1"/>
    <property type="molecule type" value="Genomic_DNA"/>
</dbReference>
<dbReference type="InterPro" id="IPR005299">
    <property type="entry name" value="MeTrfase_7"/>
</dbReference>
<dbReference type="Proteomes" id="UP000008311">
    <property type="component" value="Unassembled WGS sequence"/>
</dbReference>
<dbReference type="AlphaFoldDB" id="B9STC1"/>
<dbReference type="InParanoid" id="B9STC1"/>
<reference evidence="2" key="1">
    <citation type="journal article" date="2010" name="Nat. Biotechnol.">
        <title>Draft genome sequence of the oilseed species Ricinus communis.</title>
        <authorList>
            <person name="Chan A.P."/>
            <person name="Crabtree J."/>
            <person name="Zhao Q."/>
            <person name="Lorenzi H."/>
            <person name="Orvis J."/>
            <person name="Puiu D."/>
            <person name="Melake-Berhan A."/>
            <person name="Jones K.M."/>
            <person name="Redman J."/>
            <person name="Chen G."/>
            <person name="Cahoon E.B."/>
            <person name="Gedil M."/>
            <person name="Stanke M."/>
            <person name="Haas B.J."/>
            <person name="Wortman J.R."/>
            <person name="Fraser-Liggett C.M."/>
            <person name="Ravel J."/>
            <person name="Rabinowicz P.D."/>
        </authorList>
    </citation>
    <scope>NUCLEOTIDE SEQUENCE [LARGE SCALE GENOMIC DNA]</scope>
    <source>
        <strain evidence="2">cv. Hale</strain>
    </source>
</reference>
<protein>
    <submittedName>
        <fullName evidence="1">Uncharacterized protein</fullName>
    </submittedName>
</protein>
<dbReference type="GO" id="GO:0008168">
    <property type="term" value="F:methyltransferase activity"/>
    <property type="evidence" value="ECO:0007669"/>
    <property type="project" value="InterPro"/>
</dbReference>
<keyword evidence="2" id="KW-1185">Reference proteome</keyword>
<proteinExistence type="predicted"/>
<organism evidence="1 2">
    <name type="scientific">Ricinus communis</name>
    <name type="common">Castor bean</name>
    <dbReference type="NCBI Taxonomy" id="3988"/>
    <lineage>
        <taxon>Eukaryota</taxon>
        <taxon>Viridiplantae</taxon>
        <taxon>Streptophyta</taxon>
        <taxon>Embryophyta</taxon>
        <taxon>Tracheophyta</taxon>
        <taxon>Spermatophyta</taxon>
        <taxon>Magnoliopsida</taxon>
        <taxon>eudicotyledons</taxon>
        <taxon>Gunneridae</taxon>
        <taxon>Pentapetalae</taxon>
        <taxon>rosids</taxon>
        <taxon>fabids</taxon>
        <taxon>Malpighiales</taxon>
        <taxon>Euphorbiaceae</taxon>
        <taxon>Acalyphoideae</taxon>
        <taxon>Acalypheae</taxon>
        <taxon>Ricinus</taxon>
    </lineage>
</organism>
<dbReference type="Pfam" id="PF03492">
    <property type="entry name" value="Methyltransf_7"/>
    <property type="match status" value="1"/>
</dbReference>
<name>B9STC1_RICCO</name>
<sequence length="55" mass="6349">MSEEAVSYKVLRMVSKGLESNNEKNYMSSTSPPSVLKTYYAQFQRDFATFLKCRS</sequence>
<evidence type="ECO:0000313" key="2">
    <source>
        <dbReference type="Proteomes" id="UP000008311"/>
    </source>
</evidence>
<dbReference type="Gene3D" id="3.40.50.150">
    <property type="entry name" value="Vaccinia Virus protein VP39"/>
    <property type="match status" value="1"/>
</dbReference>
<accession>B9STC1</accession>
<evidence type="ECO:0000313" key="1">
    <source>
        <dbReference type="EMBL" id="EEF33153.1"/>
    </source>
</evidence>